<proteinExistence type="predicted"/>
<evidence type="ECO:0000313" key="2">
    <source>
        <dbReference type="Proteomes" id="UP000006729"/>
    </source>
</evidence>
<sequence>MQLITSDASFSSNDFLKKSNICSVQLYSAMLFMSSTYSKYANGRLLPLFDRKRDTRIFRTKTLHMSRTFSLVFKKLWSCWKKKCGASFFSAEHEDKKKKEIRELKCENQKLKDQLKKTEEKVKIFEKKKDFQNAKIKKLR</sequence>
<dbReference type="Proteomes" id="UP000006729">
    <property type="component" value="Chromosome 13"/>
</dbReference>
<accession>A0ACC0S3T3</accession>
<keyword evidence="2" id="KW-1185">Reference proteome</keyword>
<comment type="caution">
    <text evidence="1">The sequence shown here is derived from an EMBL/GenBank/DDBJ whole genome shotgun (WGS) entry which is preliminary data.</text>
</comment>
<protein>
    <submittedName>
        <fullName evidence="1">Uncharacterized protein</fullName>
    </submittedName>
</protein>
<gene>
    <name evidence="1" type="ORF">POPTR_013G101801v4</name>
</gene>
<organism evidence="1 2">
    <name type="scientific">Populus trichocarpa</name>
    <name type="common">Western balsam poplar</name>
    <name type="synonym">Populus balsamifera subsp. trichocarpa</name>
    <dbReference type="NCBI Taxonomy" id="3694"/>
    <lineage>
        <taxon>Eukaryota</taxon>
        <taxon>Viridiplantae</taxon>
        <taxon>Streptophyta</taxon>
        <taxon>Embryophyta</taxon>
        <taxon>Tracheophyta</taxon>
        <taxon>Spermatophyta</taxon>
        <taxon>Magnoliopsida</taxon>
        <taxon>eudicotyledons</taxon>
        <taxon>Gunneridae</taxon>
        <taxon>Pentapetalae</taxon>
        <taxon>rosids</taxon>
        <taxon>fabids</taxon>
        <taxon>Malpighiales</taxon>
        <taxon>Salicaceae</taxon>
        <taxon>Saliceae</taxon>
        <taxon>Populus</taxon>
    </lineage>
</organism>
<reference evidence="1 2" key="1">
    <citation type="journal article" date="2006" name="Science">
        <title>The genome of black cottonwood, Populus trichocarpa (Torr. &amp; Gray).</title>
        <authorList>
            <person name="Tuskan G.A."/>
            <person name="Difazio S."/>
            <person name="Jansson S."/>
            <person name="Bohlmann J."/>
            <person name="Grigoriev I."/>
            <person name="Hellsten U."/>
            <person name="Putnam N."/>
            <person name="Ralph S."/>
            <person name="Rombauts S."/>
            <person name="Salamov A."/>
            <person name="Schein J."/>
            <person name="Sterck L."/>
            <person name="Aerts A."/>
            <person name="Bhalerao R.R."/>
            <person name="Bhalerao R.P."/>
            <person name="Blaudez D."/>
            <person name="Boerjan W."/>
            <person name="Brun A."/>
            <person name="Brunner A."/>
            <person name="Busov V."/>
            <person name="Campbell M."/>
            <person name="Carlson J."/>
            <person name="Chalot M."/>
            <person name="Chapman J."/>
            <person name="Chen G.L."/>
            <person name="Cooper D."/>
            <person name="Coutinho P.M."/>
            <person name="Couturier J."/>
            <person name="Covert S."/>
            <person name="Cronk Q."/>
            <person name="Cunningham R."/>
            <person name="Davis J."/>
            <person name="Degroeve S."/>
            <person name="Dejardin A."/>
            <person name="Depamphilis C."/>
            <person name="Detter J."/>
            <person name="Dirks B."/>
            <person name="Dubchak I."/>
            <person name="Duplessis S."/>
            <person name="Ehlting J."/>
            <person name="Ellis B."/>
            <person name="Gendler K."/>
            <person name="Goodstein D."/>
            <person name="Gribskov M."/>
            <person name="Grimwood J."/>
            <person name="Groover A."/>
            <person name="Gunter L."/>
            <person name="Hamberger B."/>
            <person name="Heinze B."/>
            <person name="Helariutta Y."/>
            <person name="Henrissat B."/>
            <person name="Holligan D."/>
            <person name="Holt R."/>
            <person name="Huang W."/>
            <person name="Islam-Faridi N."/>
            <person name="Jones S."/>
            <person name="Jones-Rhoades M."/>
            <person name="Jorgensen R."/>
            <person name="Joshi C."/>
            <person name="Kangasjarvi J."/>
            <person name="Karlsson J."/>
            <person name="Kelleher C."/>
            <person name="Kirkpatrick R."/>
            <person name="Kirst M."/>
            <person name="Kohler A."/>
            <person name="Kalluri U."/>
            <person name="Larimer F."/>
            <person name="Leebens-Mack J."/>
            <person name="Leple J.C."/>
            <person name="Locascio P."/>
            <person name="Lou Y."/>
            <person name="Lucas S."/>
            <person name="Martin F."/>
            <person name="Montanini B."/>
            <person name="Napoli C."/>
            <person name="Nelson D.R."/>
            <person name="Nelson C."/>
            <person name="Nieminen K."/>
            <person name="Nilsson O."/>
            <person name="Pereda V."/>
            <person name="Peter G."/>
            <person name="Philippe R."/>
            <person name="Pilate G."/>
            <person name="Poliakov A."/>
            <person name="Razumovskaya J."/>
            <person name="Richardson P."/>
            <person name="Rinaldi C."/>
            <person name="Ritland K."/>
            <person name="Rouze P."/>
            <person name="Ryaboy D."/>
            <person name="Schmutz J."/>
            <person name="Schrader J."/>
            <person name="Segerman B."/>
            <person name="Shin H."/>
            <person name="Siddiqui A."/>
            <person name="Sterky F."/>
            <person name="Terry A."/>
            <person name="Tsai C.J."/>
            <person name="Uberbacher E."/>
            <person name="Unneberg P."/>
            <person name="Vahala J."/>
            <person name="Wall K."/>
            <person name="Wessler S."/>
            <person name="Yang G."/>
            <person name="Yin T."/>
            <person name="Douglas C."/>
            <person name="Marra M."/>
            <person name="Sandberg G."/>
            <person name="Van de Peer Y."/>
            <person name="Rokhsar D."/>
        </authorList>
    </citation>
    <scope>NUCLEOTIDE SEQUENCE [LARGE SCALE GENOMIC DNA]</scope>
    <source>
        <strain evidence="2">cv. Nisqually</strain>
    </source>
</reference>
<evidence type="ECO:0000313" key="1">
    <source>
        <dbReference type="EMBL" id="KAI9383560.1"/>
    </source>
</evidence>
<dbReference type="EMBL" id="CM009302">
    <property type="protein sequence ID" value="KAI9383560.1"/>
    <property type="molecule type" value="Genomic_DNA"/>
</dbReference>
<name>A0ACC0S3T3_POPTR</name>